<dbReference type="EMBL" id="CM047587">
    <property type="protein sequence ID" value="KAI9907874.1"/>
    <property type="molecule type" value="Genomic_DNA"/>
</dbReference>
<keyword evidence="2" id="KW-1185">Reference proteome</keyword>
<comment type="caution">
    <text evidence="1">The sequence shown here is derived from an EMBL/GenBank/DDBJ whole genome shotgun (WGS) entry which is preliminary data.</text>
</comment>
<reference evidence="1 2" key="1">
    <citation type="journal article" date="2022" name="bioRxiv">
        <title>The genome of the oomycete Peronosclerospora sorghi, a cosmopolitan pathogen of maize and sorghum, is inflated with dispersed pseudogenes.</title>
        <authorList>
            <person name="Fletcher K."/>
            <person name="Martin F."/>
            <person name="Isakeit T."/>
            <person name="Cavanaugh K."/>
            <person name="Magill C."/>
            <person name="Michelmore R."/>
        </authorList>
    </citation>
    <scope>NUCLEOTIDE SEQUENCE [LARGE SCALE GENOMIC DNA]</scope>
    <source>
        <strain evidence="1">P6</strain>
    </source>
</reference>
<protein>
    <submittedName>
        <fullName evidence="1">Uncharacterized protein</fullName>
    </submittedName>
</protein>
<organism evidence="1 2">
    <name type="scientific">Peronosclerospora sorghi</name>
    <dbReference type="NCBI Taxonomy" id="230839"/>
    <lineage>
        <taxon>Eukaryota</taxon>
        <taxon>Sar</taxon>
        <taxon>Stramenopiles</taxon>
        <taxon>Oomycota</taxon>
        <taxon>Peronosporomycetes</taxon>
        <taxon>Peronosporales</taxon>
        <taxon>Peronosporaceae</taxon>
        <taxon>Peronosclerospora</taxon>
    </lineage>
</organism>
<sequence length="86" mass="9936">MSNEMRGTSPLLGLETSKANVILMTLRTTLEARFFWLATYLPAFMQASYAPNFCNVVWKIKQRGDYLFIRLAILSTMKALQTRNNR</sequence>
<dbReference type="Proteomes" id="UP001163321">
    <property type="component" value="Chromosome 8"/>
</dbReference>
<proteinExistence type="predicted"/>
<evidence type="ECO:0000313" key="1">
    <source>
        <dbReference type="EMBL" id="KAI9907874.1"/>
    </source>
</evidence>
<evidence type="ECO:0000313" key="2">
    <source>
        <dbReference type="Proteomes" id="UP001163321"/>
    </source>
</evidence>
<gene>
    <name evidence="1" type="ORF">PsorP6_004662</name>
</gene>
<name>A0ACC0VN44_9STRA</name>
<accession>A0ACC0VN44</accession>